<reference evidence="1 2" key="1">
    <citation type="journal article" date="2023" name="Elife">
        <title>Identification of key yeast species and microbe-microbe interactions impacting larval growth of Drosophila in the wild.</title>
        <authorList>
            <person name="Mure A."/>
            <person name="Sugiura Y."/>
            <person name="Maeda R."/>
            <person name="Honda K."/>
            <person name="Sakurai N."/>
            <person name="Takahashi Y."/>
            <person name="Watada M."/>
            <person name="Katoh T."/>
            <person name="Gotoh A."/>
            <person name="Gotoh Y."/>
            <person name="Taniguchi I."/>
            <person name="Nakamura K."/>
            <person name="Hayashi T."/>
            <person name="Katayama T."/>
            <person name="Uemura T."/>
            <person name="Hattori Y."/>
        </authorList>
    </citation>
    <scope>NUCLEOTIDE SEQUENCE [LARGE SCALE GENOMIC DNA]</scope>
    <source>
        <strain evidence="1 2">PK-24</strain>
    </source>
</reference>
<dbReference type="InterPro" id="IPR012882">
    <property type="entry name" value="Fmp46"/>
</dbReference>
<dbReference type="Pfam" id="PF07955">
    <property type="entry name" value="DUF1687"/>
    <property type="match status" value="1"/>
</dbReference>
<dbReference type="GO" id="GO:0016491">
    <property type="term" value="F:oxidoreductase activity"/>
    <property type="evidence" value="ECO:0007669"/>
    <property type="project" value="InterPro"/>
</dbReference>
<proteinExistence type="predicted"/>
<comment type="caution">
    <text evidence="1">The sequence shown here is derived from an EMBL/GenBank/DDBJ whole genome shotgun (WGS) entry which is preliminary data.</text>
</comment>
<name>A0AAV5R2S1_PICKL</name>
<evidence type="ECO:0000313" key="1">
    <source>
        <dbReference type="EMBL" id="GMM44959.1"/>
    </source>
</evidence>
<dbReference type="EMBL" id="BTGB01000001">
    <property type="protein sequence ID" value="GMM44959.1"/>
    <property type="molecule type" value="Genomic_DNA"/>
</dbReference>
<accession>A0AAV5R2S1</accession>
<dbReference type="InterPro" id="IPR036249">
    <property type="entry name" value="Thioredoxin-like_sf"/>
</dbReference>
<dbReference type="Proteomes" id="UP001378960">
    <property type="component" value="Unassembled WGS sequence"/>
</dbReference>
<dbReference type="SUPFAM" id="SSF52833">
    <property type="entry name" value="Thioredoxin-like"/>
    <property type="match status" value="1"/>
</dbReference>
<keyword evidence="2" id="KW-1185">Reference proteome</keyword>
<dbReference type="AlphaFoldDB" id="A0AAV5R2S1"/>
<dbReference type="Gene3D" id="3.40.30.10">
    <property type="entry name" value="Glutaredoxin"/>
    <property type="match status" value="1"/>
</dbReference>
<sequence>MFRTLQGTKGTITLYHDINNKMSRYLLDSLKQHQVTSKDVEFKYNLDINTNSTSITKDQFKFLQNCLHTHPFCKVSFKSAFPSITENVDLVKDLENLNLPNNIGEIPIKRPLVVDWDHQLLAITDKGLQKIIDQYNGKDN</sequence>
<organism evidence="1 2">
    <name type="scientific">Pichia kluyveri</name>
    <name type="common">Yeast</name>
    <dbReference type="NCBI Taxonomy" id="36015"/>
    <lineage>
        <taxon>Eukaryota</taxon>
        <taxon>Fungi</taxon>
        <taxon>Dikarya</taxon>
        <taxon>Ascomycota</taxon>
        <taxon>Saccharomycotina</taxon>
        <taxon>Pichiomycetes</taxon>
        <taxon>Pichiales</taxon>
        <taxon>Pichiaceae</taxon>
        <taxon>Pichia</taxon>
    </lineage>
</organism>
<evidence type="ECO:0000313" key="2">
    <source>
        <dbReference type="Proteomes" id="UP001378960"/>
    </source>
</evidence>
<protein>
    <submittedName>
        <fullName evidence="1">Uncharacterized protein</fullName>
    </submittedName>
</protein>
<gene>
    <name evidence="1" type="ORF">DAPK24_015340</name>
</gene>
<dbReference type="GO" id="GO:0005739">
    <property type="term" value="C:mitochondrion"/>
    <property type="evidence" value="ECO:0007669"/>
    <property type="project" value="InterPro"/>
</dbReference>